<dbReference type="OrthoDB" id="7329340at2"/>
<evidence type="ECO:0000256" key="4">
    <source>
        <dbReference type="ARBA" id="ARBA00022692"/>
    </source>
</evidence>
<dbReference type="PANTHER" id="PTHR36838:SF1">
    <property type="entry name" value="SLR1864 PROTEIN"/>
    <property type="match status" value="1"/>
</dbReference>
<feature type="transmembrane region" description="Helical" evidence="7">
    <location>
        <begin position="218"/>
        <end position="241"/>
    </location>
</feature>
<dbReference type="Proteomes" id="UP000031971">
    <property type="component" value="Unassembled WGS sequence"/>
</dbReference>
<evidence type="ECO:0000313" key="8">
    <source>
        <dbReference type="EMBL" id="KIL98960.1"/>
    </source>
</evidence>
<keyword evidence="6 7" id="KW-0472">Membrane</keyword>
<dbReference type="EMBL" id="JXSL01000027">
    <property type="protein sequence ID" value="KIL98960.1"/>
    <property type="molecule type" value="Genomic_DNA"/>
</dbReference>
<proteinExistence type="predicted"/>
<evidence type="ECO:0000256" key="3">
    <source>
        <dbReference type="ARBA" id="ARBA00022475"/>
    </source>
</evidence>
<feature type="transmembrane region" description="Helical" evidence="7">
    <location>
        <begin position="284"/>
        <end position="303"/>
    </location>
</feature>
<dbReference type="AlphaFoldDB" id="A0A0C2YW86"/>
<evidence type="ECO:0000256" key="5">
    <source>
        <dbReference type="ARBA" id="ARBA00022989"/>
    </source>
</evidence>
<evidence type="ECO:0000313" key="9">
    <source>
        <dbReference type="Proteomes" id="UP000031971"/>
    </source>
</evidence>
<feature type="transmembrane region" description="Helical" evidence="7">
    <location>
        <begin position="61"/>
        <end position="84"/>
    </location>
</feature>
<dbReference type="RefSeq" id="WP_041041272.1">
    <property type="nucleotide sequence ID" value="NZ_JXSL01000027.1"/>
</dbReference>
<feature type="transmembrane region" description="Helical" evidence="7">
    <location>
        <begin position="13"/>
        <end position="30"/>
    </location>
</feature>
<evidence type="ECO:0008006" key="10">
    <source>
        <dbReference type="Google" id="ProtNLM"/>
    </source>
</evidence>
<protein>
    <recommendedName>
        <fullName evidence="10">Transporter</fullName>
    </recommendedName>
</protein>
<reference evidence="8 9" key="1">
    <citation type="submission" date="2015-01" db="EMBL/GenBank/DDBJ databases">
        <title>Genome Sequence of Magnetospirillum magnetotacticum Strain MS-1.</title>
        <authorList>
            <person name="Marinov G.K."/>
            <person name="Smalley M.D."/>
            <person name="DeSalvo G."/>
        </authorList>
    </citation>
    <scope>NUCLEOTIDE SEQUENCE [LARGE SCALE GENOMIC DNA]</scope>
    <source>
        <strain evidence="8 9">MS-1</strain>
    </source>
</reference>
<evidence type="ECO:0000256" key="1">
    <source>
        <dbReference type="ARBA" id="ARBA00004141"/>
    </source>
</evidence>
<keyword evidence="9" id="KW-1185">Reference proteome</keyword>
<keyword evidence="2" id="KW-0813">Transport</keyword>
<comment type="subcellular location">
    <subcellularLocation>
        <location evidence="1">Membrane</location>
        <topology evidence="1">Multi-pass membrane protein</topology>
    </subcellularLocation>
</comment>
<keyword evidence="5 7" id="KW-1133">Transmembrane helix</keyword>
<sequence>MILPFDTSLALKLVPLYLLMGIGFVLGRFGGVKGQDLGRLALFVLSPAVVFKGFVTADLRGALLALPFVVFGLCSVVALLTAPLAGRFWKDGRERIAAFTSGTGNTGFFGIPACLALVGPDSLPYVVMVSFGATAYENSVGFYTVARAEASVGGALMRVLKYPGLHACWLGAALNLSGLKVPVQVMQAVDLLSGGFVPVGMMIVGLGLAQLRSLRLDFGFTAFTFALKFALWPALALGFVWLDKGWLHVFGRVGHQVLLIESLVPLAAVTVVHANLRNIHPDRAAIAVAASTLFALVWLPVVYSRAF</sequence>
<feature type="transmembrane region" description="Helical" evidence="7">
    <location>
        <begin position="253"/>
        <end position="272"/>
    </location>
</feature>
<gene>
    <name evidence="8" type="ORF">CCC_02410</name>
</gene>
<dbReference type="STRING" id="272627.CCC_02410"/>
<dbReference type="GO" id="GO:0016020">
    <property type="term" value="C:membrane"/>
    <property type="evidence" value="ECO:0007669"/>
    <property type="project" value="UniProtKB-SubCell"/>
</dbReference>
<feature type="transmembrane region" description="Helical" evidence="7">
    <location>
        <begin position="191"/>
        <end position="211"/>
    </location>
</feature>
<feature type="transmembrane region" description="Helical" evidence="7">
    <location>
        <begin position="96"/>
        <end position="118"/>
    </location>
</feature>
<dbReference type="GO" id="GO:0055085">
    <property type="term" value="P:transmembrane transport"/>
    <property type="evidence" value="ECO:0007669"/>
    <property type="project" value="InterPro"/>
</dbReference>
<dbReference type="InterPro" id="IPR004776">
    <property type="entry name" value="Mem_transp_PIN-like"/>
</dbReference>
<comment type="caution">
    <text evidence="8">The sequence shown here is derived from an EMBL/GenBank/DDBJ whole genome shotgun (WGS) entry which is preliminary data.</text>
</comment>
<accession>A0A0C2YW86</accession>
<name>A0A0C2YW86_PARME</name>
<organism evidence="8 9">
    <name type="scientific">Paramagnetospirillum magnetotacticum MS-1</name>
    <dbReference type="NCBI Taxonomy" id="272627"/>
    <lineage>
        <taxon>Bacteria</taxon>
        <taxon>Pseudomonadati</taxon>
        <taxon>Pseudomonadota</taxon>
        <taxon>Alphaproteobacteria</taxon>
        <taxon>Rhodospirillales</taxon>
        <taxon>Magnetospirillaceae</taxon>
        <taxon>Paramagnetospirillum</taxon>
    </lineage>
</organism>
<keyword evidence="3" id="KW-1003">Cell membrane</keyword>
<keyword evidence="4 7" id="KW-0812">Transmembrane</keyword>
<dbReference type="PANTHER" id="PTHR36838">
    <property type="entry name" value="AUXIN EFFLUX CARRIER FAMILY PROTEIN"/>
    <property type="match status" value="1"/>
</dbReference>
<evidence type="ECO:0000256" key="6">
    <source>
        <dbReference type="ARBA" id="ARBA00023136"/>
    </source>
</evidence>
<evidence type="ECO:0000256" key="7">
    <source>
        <dbReference type="SAM" id="Phobius"/>
    </source>
</evidence>
<dbReference type="Pfam" id="PF03547">
    <property type="entry name" value="Mem_trans"/>
    <property type="match status" value="2"/>
</dbReference>
<evidence type="ECO:0000256" key="2">
    <source>
        <dbReference type="ARBA" id="ARBA00022448"/>
    </source>
</evidence>